<proteinExistence type="predicted"/>
<feature type="domain" description="Aminoglycoside phosphotransferase" evidence="1">
    <location>
        <begin position="37"/>
        <end position="242"/>
    </location>
</feature>
<dbReference type="InterPro" id="IPR011009">
    <property type="entry name" value="Kinase-like_dom_sf"/>
</dbReference>
<dbReference type="AlphaFoldDB" id="A0A7G6Y972"/>
<dbReference type="Proteomes" id="UP000515511">
    <property type="component" value="Chromosome"/>
</dbReference>
<sequence length="299" mass="31615">MVETGFVTPGPRVFAELVAGALRAAGEDTRPDPRSVIEHGSANLVVLAGRTAVRVGRDPQASAQLERAQRLIDALPELPFGVPRSVAEPVRAGGLTAIAQRRVPGEPHPSGSGDPEQLGLLLASLRAVPLEIVDVHLAPPRVFMGGDAWRRLMHEEAIPRLDAAVRPRAERIADALSALEPPAEAVLTHGDLAGANVLWSDGRVAGVVDWDLASAGDPAEDVAALATWHGWEALRGVVDADVERRAQVIAATYPLQLVCFGIAHGRPDVEVSRAVDRANRRLAAQTDVTPTTHEPGDPA</sequence>
<dbReference type="KEGG" id="lse:F1C12_07765"/>
<dbReference type="Pfam" id="PF01636">
    <property type="entry name" value="APH"/>
    <property type="match status" value="1"/>
</dbReference>
<evidence type="ECO:0000313" key="2">
    <source>
        <dbReference type="EMBL" id="QNE35037.1"/>
    </source>
</evidence>
<accession>A0A7G6Y972</accession>
<dbReference type="SUPFAM" id="SSF56112">
    <property type="entry name" value="Protein kinase-like (PK-like)"/>
    <property type="match status" value="1"/>
</dbReference>
<evidence type="ECO:0000259" key="1">
    <source>
        <dbReference type="Pfam" id="PF01636"/>
    </source>
</evidence>
<reference evidence="3" key="1">
    <citation type="submission" date="2019-09" db="EMBL/GenBank/DDBJ databases">
        <title>Antimicrobial potential of Antarctic Bacteria.</title>
        <authorList>
            <person name="Benaud N."/>
            <person name="Edwards R.J."/>
            <person name="Ferrari B.C."/>
        </authorList>
    </citation>
    <scope>NUCLEOTIDE SEQUENCE [LARGE SCALE GENOMIC DNA]</scope>
    <source>
        <strain evidence="3">INR9</strain>
    </source>
</reference>
<dbReference type="RefSeq" id="WP_185278208.1">
    <property type="nucleotide sequence ID" value="NZ_CP043641.1"/>
</dbReference>
<name>A0A7G6Y972_9MICO</name>
<evidence type="ECO:0000313" key="3">
    <source>
        <dbReference type="Proteomes" id="UP000515511"/>
    </source>
</evidence>
<dbReference type="EMBL" id="CP043641">
    <property type="protein sequence ID" value="QNE35037.1"/>
    <property type="molecule type" value="Genomic_DNA"/>
</dbReference>
<dbReference type="GO" id="GO:0016740">
    <property type="term" value="F:transferase activity"/>
    <property type="evidence" value="ECO:0007669"/>
    <property type="project" value="UniProtKB-KW"/>
</dbReference>
<dbReference type="Gene3D" id="3.90.1200.10">
    <property type="match status" value="1"/>
</dbReference>
<keyword evidence="2" id="KW-0808">Transferase</keyword>
<gene>
    <name evidence="2" type="ORF">F1C12_07765</name>
</gene>
<protein>
    <submittedName>
        <fullName evidence="2">Phosphotransferase</fullName>
    </submittedName>
</protein>
<organism evidence="2 3">
    <name type="scientific">Leifsonia shinshuensis</name>
    <dbReference type="NCBI Taxonomy" id="150026"/>
    <lineage>
        <taxon>Bacteria</taxon>
        <taxon>Bacillati</taxon>
        <taxon>Actinomycetota</taxon>
        <taxon>Actinomycetes</taxon>
        <taxon>Micrococcales</taxon>
        <taxon>Microbacteriaceae</taxon>
        <taxon>Leifsonia</taxon>
    </lineage>
</organism>
<dbReference type="InterPro" id="IPR002575">
    <property type="entry name" value="Aminoglycoside_PTrfase"/>
</dbReference>